<dbReference type="InterPro" id="IPR056490">
    <property type="entry name" value="Rcc01698_C"/>
</dbReference>
<organism evidence="4 5">
    <name type="scientific">Paracoccus yeei</name>
    <dbReference type="NCBI Taxonomy" id="147645"/>
    <lineage>
        <taxon>Bacteria</taxon>
        <taxon>Pseudomonadati</taxon>
        <taxon>Pseudomonadota</taxon>
        <taxon>Alphaproteobacteria</taxon>
        <taxon>Rhodobacterales</taxon>
        <taxon>Paracoccaceae</taxon>
        <taxon>Paracoccus</taxon>
    </lineage>
</organism>
<dbReference type="Pfam" id="PF13547">
    <property type="entry name" value="GTA_TIM"/>
    <property type="match status" value="1"/>
</dbReference>
<proteinExistence type="predicted"/>
<gene>
    <name evidence="4" type="ORF">PYTT13_00285</name>
</gene>
<feature type="domain" description="Rcc01698-like C-terminal" evidence="3">
    <location>
        <begin position="1048"/>
        <end position="1147"/>
    </location>
</feature>
<reference evidence="4 5" key="1">
    <citation type="submission" date="2017-10" db="EMBL/GenBank/DDBJ databases">
        <title>Complete genome sequence of Paracoccus yeei TT13 isolated from human skin.</title>
        <authorList>
            <person name="Lee K."/>
            <person name="Lim J.Y."/>
            <person name="Hwang I."/>
        </authorList>
    </citation>
    <scope>NUCLEOTIDE SEQUENCE [LARGE SCALE GENOMIC DNA]</scope>
    <source>
        <strain evidence="4 5">TT13</strain>
    </source>
</reference>
<dbReference type="Pfam" id="PF13550">
    <property type="entry name" value="Phage-tail_3"/>
    <property type="match status" value="1"/>
</dbReference>
<dbReference type="RefSeq" id="WP_099647883.1">
    <property type="nucleotide sequence ID" value="NZ_CAJGAB010000034.1"/>
</dbReference>
<protein>
    <submittedName>
        <fullName evidence="4">Host specificity protein</fullName>
    </submittedName>
</protein>
<name>A0A2D2BVZ1_9RHOB</name>
<evidence type="ECO:0000259" key="3">
    <source>
        <dbReference type="Pfam" id="PF23666"/>
    </source>
</evidence>
<evidence type="ECO:0000259" key="1">
    <source>
        <dbReference type="Pfam" id="PF13547"/>
    </source>
</evidence>
<evidence type="ECO:0000313" key="5">
    <source>
        <dbReference type="Proteomes" id="UP000229314"/>
    </source>
</evidence>
<dbReference type="Pfam" id="PF23666">
    <property type="entry name" value="Rcc01698_C"/>
    <property type="match status" value="1"/>
</dbReference>
<dbReference type="InterPro" id="IPR017853">
    <property type="entry name" value="GH"/>
</dbReference>
<feature type="domain" description="Tip attachment protein J" evidence="2">
    <location>
        <begin position="793"/>
        <end position="955"/>
    </location>
</feature>
<dbReference type="EMBL" id="CP024422">
    <property type="protein sequence ID" value="ATQ54400.1"/>
    <property type="molecule type" value="Genomic_DNA"/>
</dbReference>
<dbReference type="Gene3D" id="3.20.20.80">
    <property type="entry name" value="Glycosidases"/>
    <property type="match status" value="1"/>
</dbReference>
<dbReference type="InterPro" id="IPR025195">
    <property type="entry name" value="GTA_TIM_dom"/>
</dbReference>
<sequence>MATILLAAAGASIGAGFGGTVLGLSGAVIGRAVGATLGRVIDQKLLGSGSKAVETGRVDRMRIQTAGEGTPIPRIWGQMRVPGHAIWAGPLVEVRRTQGGGGKGSSPSVTEISYRLSFALALCEGPILGVGRVWADGEEISPDDLNMRVYLGDEAQLPDPAIVAQEGDEAPAYRGIAYVVLEDLGLERWGNRVPQLSFEVTRRAKEGRGLSREVRAVAMIPGTGEYSLATTPVSYDLGLGETQVINRNTPIAGTDFRASLRILGRELPNVGSVSLVVSWFGDDLRVNHCTVRPKVEDKSRDGQGMAWRAGGIGRDAAVEVARVGGRPIYGGTPADGSVIEALRALAASGRKAVFYPFILMEQLAGNGRADPWTGAADQPVMPWRGRITTSIAAERAGSPAGTAAAENEVAAFFGTARASDFSREGDEIRYSGPDEWSYRRFILHYAHLCAAAGGIDAFLIGSEMVGLTQIQGADHRFPAVEQLIRLAADVRAILGDAVKIGYASDWSEYFGYHPGNGDVFFHLDPLWGDDNIDFVGIDNYMPLSDWREGENHLDAAWGRIDNPAYLRANVAGGEGFDWYYARDVDREMQIRTPISDGLYHEHWIWRYKDIRGWWANEHRNCIGGHRSARPTAWVPRSKPVWFTEMGCAALDKGTNQPNKFLDAMSSESRLPWFSDGRRDDLVQAAYVRAMTEYWGDPANNPLREAGERIGAGRMIDMSRAHVWCWDARPFPAFPARTDLWSDGPAWERGHWLNGRAGAVPLADVVAEICAAAGVAAYDTQGLAGLVRGYALTGSETGRAALQPLMLAYGFDALERDGVLRFAMRDARVDASLGPDDMATTDELAQVEIGRAAEAEVPGRVRLTHVEAGGDYAVRTAETTMPGGEFLAVSDNELPMALTRAEGLAMAERWISEAVIARDTARFALPPSLGHLGPGDVVALVEPRAGARRWRIDRVERAGAMTVDAVRVEPGVYRPARVIEGQSVARAFSPPIPVWPVFLDLPLLRGDEVPHAPHLAVTATPWPGAAGVWVSAQQAGGYALNTTVPAASIMGVTLAPLAAARPGVWDRGPALRIRVKGGALESATETALMSGANLLALGDGSAEGWELLQFRDARLVSPGVWDIATRLRGQAGTDAFMPEVWPAGSTVVLMDGSARQVDLAPSALNQMRHWRIGPATRAVDDASYRHVALAFRGAGLRPLSPCHLSVRGSTVTWVRRTRVQGDGWEGADVPLGEAQERYSASLVRDGAVLAQALVGEPRWAVPAEVWSSAKAGGAFEIRIAQLSDTFGAGPQARMRIDG</sequence>
<dbReference type="Proteomes" id="UP000229314">
    <property type="component" value="Chromosome"/>
</dbReference>
<dbReference type="InterPro" id="IPR032876">
    <property type="entry name" value="J_dom"/>
</dbReference>
<dbReference type="SUPFAM" id="SSF51445">
    <property type="entry name" value="(Trans)glycosidases"/>
    <property type="match status" value="1"/>
</dbReference>
<evidence type="ECO:0000259" key="2">
    <source>
        <dbReference type="Pfam" id="PF13550"/>
    </source>
</evidence>
<feature type="domain" description="GTA TIM-barrel-like" evidence="1">
    <location>
        <begin position="436"/>
        <end position="734"/>
    </location>
</feature>
<dbReference type="CDD" id="cd19607">
    <property type="entry name" value="GTA_TIM-barrel-like"/>
    <property type="match status" value="1"/>
</dbReference>
<evidence type="ECO:0000313" key="4">
    <source>
        <dbReference type="EMBL" id="ATQ54400.1"/>
    </source>
</evidence>
<accession>A0A2D2BVZ1</accession>
<dbReference type="GeneID" id="78896101"/>